<keyword evidence="2 7" id="KW-0812">Transmembrane</keyword>
<feature type="region of interest" description="Disordered" evidence="6">
    <location>
        <begin position="370"/>
        <end position="391"/>
    </location>
</feature>
<keyword evidence="4 7" id="KW-0472">Membrane</keyword>
<keyword evidence="10" id="KW-1185">Reference proteome</keyword>
<comment type="caution">
    <text evidence="9">The sequence shown here is derived from an EMBL/GenBank/DDBJ whole genome shotgun (WGS) entry which is preliminary data.</text>
</comment>
<dbReference type="Pfam" id="PF20684">
    <property type="entry name" value="Fung_rhodopsin"/>
    <property type="match status" value="1"/>
</dbReference>
<keyword evidence="3 7" id="KW-1133">Transmembrane helix</keyword>
<feature type="transmembrane region" description="Helical" evidence="7">
    <location>
        <begin position="251"/>
        <end position="270"/>
    </location>
</feature>
<evidence type="ECO:0000256" key="4">
    <source>
        <dbReference type="ARBA" id="ARBA00023136"/>
    </source>
</evidence>
<sequence>MSSLSEPAIPAPPNEVSDLENPEDVIHTVNFATQVVCIVVVTILVALRVLIKARLRSSWVLDDYMTILGWVCSRSYQMQTELMGARYSSWATAPTCSFVGPLSDTSLQGLTRIVNHYGGGYHAWDVSKGDMINFQKASYAITLLYVPMVFVIKLALLAMMLRIFAPDRRKVLIIYASIAILVLYYIPALFIKIFFCHPISAYWYGGGKCMNQRNVIIADATISMASDFWILVLPIPMLWSLQMSLNKKLRVLGILGAGGLATGFSIWRLVMMVEESQTPDTTWFWIHCVLTANAEAGIGLICVCLPTLSSYFVSRRLKSQSRTTGSYQRSHELSSYNKLSSSKKRTDPSPSFTATRTDEAYLFSTVEADGREGSVSTTTGESHTAERRGGIHKDVVVQQSYEYVK</sequence>
<evidence type="ECO:0000256" key="1">
    <source>
        <dbReference type="ARBA" id="ARBA00004141"/>
    </source>
</evidence>
<evidence type="ECO:0000259" key="8">
    <source>
        <dbReference type="Pfam" id="PF20684"/>
    </source>
</evidence>
<accession>A0ABR4LSC9</accession>
<feature type="region of interest" description="Disordered" evidence="6">
    <location>
        <begin position="323"/>
        <end position="353"/>
    </location>
</feature>
<comment type="similarity">
    <text evidence="5">Belongs to the SAT4 family.</text>
</comment>
<name>A0ABR4LSC9_9EURO</name>
<evidence type="ECO:0000256" key="5">
    <source>
        <dbReference type="ARBA" id="ARBA00038359"/>
    </source>
</evidence>
<comment type="subcellular location">
    <subcellularLocation>
        <location evidence="1">Membrane</location>
        <topology evidence="1">Multi-pass membrane protein</topology>
    </subcellularLocation>
</comment>
<feature type="transmembrane region" description="Helical" evidence="7">
    <location>
        <begin position="282"/>
        <end position="313"/>
    </location>
</feature>
<feature type="domain" description="Rhodopsin" evidence="8">
    <location>
        <begin position="47"/>
        <end position="312"/>
    </location>
</feature>
<dbReference type="InterPro" id="IPR049326">
    <property type="entry name" value="Rhodopsin_dom_fungi"/>
</dbReference>
<dbReference type="RefSeq" id="XP_070886399.1">
    <property type="nucleotide sequence ID" value="XM_071035546.1"/>
</dbReference>
<evidence type="ECO:0000313" key="10">
    <source>
        <dbReference type="Proteomes" id="UP001610432"/>
    </source>
</evidence>
<organism evidence="9 10">
    <name type="scientific">Aspergillus lucknowensis</name>
    <dbReference type="NCBI Taxonomy" id="176173"/>
    <lineage>
        <taxon>Eukaryota</taxon>
        <taxon>Fungi</taxon>
        <taxon>Dikarya</taxon>
        <taxon>Ascomycota</taxon>
        <taxon>Pezizomycotina</taxon>
        <taxon>Eurotiomycetes</taxon>
        <taxon>Eurotiomycetidae</taxon>
        <taxon>Eurotiales</taxon>
        <taxon>Aspergillaceae</taxon>
        <taxon>Aspergillus</taxon>
        <taxon>Aspergillus subgen. Nidulantes</taxon>
    </lineage>
</organism>
<dbReference type="GeneID" id="98150618"/>
<feature type="transmembrane region" description="Helical" evidence="7">
    <location>
        <begin position="172"/>
        <end position="195"/>
    </location>
</feature>
<evidence type="ECO:0000256" key="3">
    <source>
        <dbReference type="ARBA" id="ARBA00022989"/>
    </source>
</evidence>
<reference evidence="9 10" key="1">
    <citation type="submission" date="2024-07" db="EMBL/GenBank/DDBJ databases">
        <title>Section-level genome sequencing and comparative genomics of Aspergillus sections Usti and Cavernicolus.</title>
        <authorList>
            <consortium name="Lawrence Berkeley National Laboratory"/>
            <person name="Nybo J.L."/>
            <person name="Vesth T.C."/>
            <person name="Theobald S."/>
            <person name="Frisvad J.C."/>
            <person name="Larsen T.O."/>
            <person name="Kjaerboelling I."/>
            <person name="Rothschild-Mancinelli K."/>
            <person name="Lyhne E.K."/>
            <person name="Kogle M.E."/>
            <person name="Barry K."/>
            <person name="Clum A."/>
            <person name="Na H."/>
            <person name="Ledsgaard L."/>
            <person name="Lin J."/>
            <person name="Lipzen A."/>
            <person name="Kuo A."/>
            <person name="Riley R."/>
            <person name="Mondo S."/>
            <person name="Labutti K."/>
            <person name="Haridas S."/>
            <person name="Pangalinan J."/>
            <person name="Salamov A.A."/>
            <person name="Simmons B.A."/>
            <person name="Magnuson J.K."/>
            <person name="Chen J."/>
            <person name="Drula E."/>
            <person name="Henrissat B."/>
            <person name="Wiebenga A."/>
            <person name="Lubbers R.J."/>
            <person name="Gomes A.C."/>
            <person name="Macurrencykelacurrency M.R."/>
            <person name="Stajich J."/>
            <person name="Grigoriev I.V."/>
            <person name="Mortensen U.H."/>
            <person name="De Vries R.P."/>
            <person name="Baker S.E."/>
            <person name="Andersen M.R."/>
        </authorList>
    </citation>
    <scope>NUCLEOTIDE SEQUENCE [LARGE SCALE GENOMIC DNA]</scope>
    <source>
        <strain evidence="9 10">CBS 449.75</strain>
    </source>
</reference>
<protein>
    <recommendedName>
        <fullName evidence="8">Rhodopsin domain-containing protein</fullName>
    </recommendedName>
</protein>
<feature type="transmembrane region" description="Helical" evidence="7">
    <location>
        <begin position="137"/>
        <end position="160"/>
    </location>
</feature>
<evidence type="ECO:0000313" key="9">
    <source>
        <dbReference type="EMBL" id="KAL2867420.1"/>
    </source>
</evidence>
<proteinExistence type="inferred from homology"/>
<dbReference type="PANTHER" id="PTHR33048:SF108">
    <property type="entry name" value="INTEGRAL MEMBRANE PROTEIN"/>
    <property type="match status" value="1"/>
</dbReference>
<dbReference type="PANTHER" id="PTHR33048">
    <property type="entry name" value="PTH11-LIKE INTEGRAL MEMBRANE PROTEIN (AFU_ORTHOLOGUE AFUA_5G11245)"/>
    <property type="match status" value="1"/>
</dbReference>
<evidence type="ECO:0000256" key="2">
    <source>
        <dbReference type="ARBA" id="ARBA00022692"/>
    </source>
</evidence>
<gene>
    <name evidence="9" type="ORF">BJX67DRAFT_85348</name>
</gene>
<dbReference type="Proteomes" id="UP001610432">
    <property type="component" value="Unassembled WGS sequence"/>
</dbReference>
<evidence type="ECO:0000256" key="7">
    <source>
        <dbReference type="SAM" id="Phobius"/>
    </source>
</evidence>
<evidence type="ECO:0000256" key="6">
    <source>
        <dbReference type="SAM" id="MobiDB-lite"/>
    </source>
</evidence>
<feature type="transmembrane region" description="Helical" evidence="7">
    <location>
        <begin position="31"/>
        <end position="51"/>
    </location>
</feature>
<dbReference type="EMBL" id="JBFXLQ010000019">
    <property type="protein sequence ID" value="KAL2867420.1"/>
    <property type="molecule type" value="Genomic_DNA"/>
</dbReference>
<dbReference type="InterPro" id="IPR052337">
    <property type="entry name" value="SAT4-like"/>
</dbReference>